<dbReference type="EMBL" id="JAHHHD010000087">
    <property type="protein sequence ID" value="MBW4662578.1"/>
    <property type="molecule type" value="Genomic_DNA"/>
</dbReference>
<keyword evidence="1" id="KW-1133">Transmembrane helix</keyword>
<sequence>MTTLEIIDVVTKLLGLISIIFAGIALWQSSRYARRQWNLDAFTYYTEKYERIMSSFPKNAYMYRFEIDKQIQSNEEIRLAALRYLNLTSEEYYLWKDHYISNDVWKIWKPEIIRTLQTPLFVREWQTLRHEFKSYPAFSQFVDRIQAETTLIFNR</sequence>
<organism evidence="2 3">
    <name type="scientific">Drouetiella hepatica Uher 2000/2452</name>
    <dbReference type="NCBI Taxonomy" id="904376"/>
    <lineage>
        <taxon>Bacteria</taxon>
        <taxon>Bacillati</taxon>
        <taxon>Cyanobacteriota</taxon>
        <taxon>Cyanophyceae</taxon>
        <taxon>Oculatellales</taxon>
        <taxon>Oculatellaceae</taxon>
        <taxon>Drouetiella</taxon>
    </lineage>
</organism>
<reference evidence="2" key="2">
    <citation type="journal article" date="2022" name="Microbiol. Resour. Announc.">
        <title>Metagenome Sequencing to Explore Phylogenomics of Terrestrial Cyanobacteria.</title>
        <authorList>
            <person name="Ward R.D."/>
            <person name="Stajich J.E."/>
            <person name="Johansen J.R."/>
            <person name="Huntemann M."/>
            <person name="Clum A."/>
            <person name="Foster B."/>
            <person name="Foster B."/>
            <person name="Roux S."/>
            <person name="Palaniappan K."/>
            <person name="Varghese N."/>
            <person name="Mukherjee S."/>
            <person name="Reddy T.B.K."/>
            <person name="Daum C."/>
            <person name="Copeland A."/>
            <person name="Chen I.A."/>
            <person name="Ivanova N.N."/>
            <person name="Kyrpides N.C."/>
            <person name="Shapiro N."/>
            <person name="Eloe-Fadrosh E.A."/>
            <person name="Pietrasiak N."/>
        </authorList>
    </citation>
    <scope>NUCLEOTIDE SEQUENCE</scope>
    <source>
        <strain evidence="2">UHER 2000/2452</strain>
    </source>
</reference>
<feature type="transmembrane region" description="Helical" evidence="1">
    <location>
        <begin position="6"/>
        <end position="27"/>
    </location>
</feature>
<keyword evidence="1" id="KW-0472">Membrane</keyword>
<evidence type="ECO:0000313" key="3">
    <source>
        <dbReference type="Proteomes" id="UP000757435"/>
    </source>
</evidence>
<reference evidence="2" key="1">
    <citation type="submission" date="2021-05" db="EMBL/GenBank/DDBJ databases">
        <authorList>
            <person name="Pietrasiak N."/>
            <person name="Ward R."/>
            <person name="Stajich J.E."/>
            <person name="Kurbessoian T."/>
        </authorList>
    </citation>
    <scope>NUCLEOTIDE SEQUENCE</scope>
    <source>
        <strain evidence="2">UHER 2000/2452</strain>
    </source>
</reference>
<accession>A0A951QH88</accession>
<proteinExistence type="predicted"/>
<evidence type="ECO:0008006" key="4">
    <source>
        <dbReference type="Google" id="ProtNLM"/>
    </source>
</evidence>
<evidence type="ECO:0000313" key="2">
    <source>
        <dbReference type="EMBL" id="MBW4662578.1"/>
    </source>
</evidence>
<protein>
    <recommendedName>
        <fullName evidence="4">DUF4760 domain-containing protein</fullName>
    </recommendedName>
</protein>
<dbReference type="AlphaFoldDB" id="A0A951QH88"/>
<comment type="caution">
    <text evidence="2">The sequence shown here is derived from an EMBL/GenBank/DDBJ whole genome shotgun (WGS) entry which is preliminary data.</text>
</comment>
<keyword evidence="1" id="KW-0812">Transmembrane</keyword>
<name>A0A951QH88_9CYAN</name>
<evidence type="ECO:0000256" key="1">
    <source>
        <dbReference type="SAM" id="Phobius"/>
    </source>
</evidence>
<dbReference type="Proteomes" id="UP000757435">
    <property type="component" value="Unassembled WGS sequence"/>
</dbReference>
<gene>
    <name evidence="2" type="ORF">KME15_28385</name>
</gene>